<gene>
    <name evidence="4" type="ORF">TPE_2705</name>
</gene>
<dbReference type="KEGG" id="tped:TPE_2705"/>
<dbReference type="PATRIC" id="fig|1291379.3.peg.2679"/>
<keyword evidence="5" id="KW-1185">Reference proteome</keyword>
<dbReference type="HOGENOM" id="CLU_052345_4_3_12"/>
<dbReference type="GO" id="GO:0043565">
    <property type="term" value="F:sequence-specific DNA binding"/>
    <property type="evidence" value="ECO:0007669"/>
    <property type="project" value="InterPro"/>
</dbReference>
<sequence>MAYFPLKYEASDIFPRRMLAVRQGLHIAASAGVCTDKTKRETAALSPLFELSYTRKGTVCGEVGHTLVELRPGNAALAFMNPVSCRSEYKSGEDVQLYSIWASPRVFDGLCEAVGGKSGLGFQDFRKKDYSCRYCTMDMQEEYILGKLDRCFSGGRDTINHLLVESCVLELLSVNLERLLFDGCVNRTCGLSKTEADSLKQAREILLHRLESPPTLLELSRLVHLNDCRLKKAFKLFFGKTVYEYVREQRLEKAFNLIESGTCNVSEAAFAVGYTNISHFSEAFQQRYHVLPKTLKKKAAEVTPDCFLSNDNTIENKRLCALVI</sequence>
<evidence type="ECO:0000313" key="4">
    <source>
        <dbReference type="EMBL" id="AGT45177.1"/>
    </source>
</evidence>
<dbReference type="GeneID" id="301091112"/>
<reference evidence="4 5" key="1">
    <citation type="journal article" date="2013" name="PLoS ONE">
        <title>Genome-Wide Relatedness of Treponema pedis, from Gingiva and Necrotic Skin Lesions of Pigs, with the Human Oral Pathogen Treponema denticola.</title>
        <authorList>
            <person name="Svartstrom O."/>
            <person name="Mushtaq M."/>
            <person name="Pringle M."/>
            <person name="Segerman B."/>
        </authorList>
    </citation>
    <scope>NUCLEOTIDE SEQUENCE [LARGE SCALE GENOMIC DNA]</scope>
    <source>
        <strain evidence="4">T A4</strain>
    </source>
</reference>
<dbReference type="PROSITE" id="PS01124">
    <property type="entry name" value="HTH_ARAC_FAMILY_2"/>
    <property type="match status" value="1"/>
</dbReference>
<evidence type="ECO:0000256" key="2">
    <source>
        <dbReference type="ARBA" id="ARBA00023163"/>
    </source>
</evidence>
<dbReference type="Gene3D" id="1.10.10.60">
    <property type="entry name" value="Homeodomain-like"/>
    <property type="match status" value="2"/>
</dbReference>
<dbReference type="STRING" id="1291379.TPE_2705"/>
<accession>S5ZR76</accession>
<evidence type="ECO:0000259" key="3">
    <source>
        <dbReference type="PROSITE" id="PS01124"/>
    </source>
</evidence>
<dbReference type="PANTHER" id="PTHR47893">
    <property type="entry name" value="REGULATORY PROTEIN PCHR"/>
    <property type="match status" value="1"/>
</dbReference>
<name>S5ZR76_9SPIR</name>
<dbReference type="InterPro" id="IPR018060">
    <property type="entry name" value="HTH_AraC"/>
</dbReference>
<dbReference type="Pfam" id="PF12833">
    <property type="entry name" value="HTH_18"/>
    <property type="match status" value="1"/>
</dbReference>
<evidence type="ECO:0000256" key="1">
    <source>
        <dbReference type="ARBA" id="ARBA00023015"/>
    </source>
</evidence>
<dbReference type="Proteomes" id="UP000015620">
    <property type="component" value="Chromosome"/>
</dbReference>
<dbReference type="SUPFAM" id="SSF46689">
    <property type="entry name" value="Homeodomain-like"/>
    <property type="match status" value="1"/>
</dbReference>
<dbReference type="OrthoDB" id="368428at2"/>
<protein>
    <submittedName>
        <fullName evidence="4">AraC family transcriptional regulator</fullName>
    </submittedName>
</protein>
<keyword evidence="2" id="KW-0804">Transcription</keyword>
<keyword evidence="1" id="KW-0805">Transcription regulation</keyword>
<feature type="domain" description="HTH araC/xylS-type" evidence="3">
    <location>
        <begin position="200"/>
        <end position="298"/>
    </location>
</feature>
<dbReference type="SMART" id="SM00342">
    <property type="entry name" value="HTH_ARAC"/>
    <property type="match status" value="1"/>
</dbReference>
<dbReference type="RefSeq" id="WP_020966472.1">
    <property type="nucleotide sequence ID" value="NC_022097.1"/>
</dbReference>
<dbReference type="AlphaFoldDB" id="S5ZR76"/>
<dbReference type="PANTHER" id="PTHR47893:SF1">
    <property type="entry name" value="REGULATORY PROTEIN PCHR"/>
    <property type="match status" value="1"/>
</dbReference>
<organism evidence="4 5">
    <name type="scientific">Treponema pedis str. T A4</name>
    <dbReference type="NCBI Taxonomy" id="1291379"/>
    <lineage>
        <taxon>Bacteria</taxon>
        <taxon>Pseudomonadati</taxon>
        <taxon>Spirochaetota</taxon>
        <taxon>Spirochaetia</taxon>
        <taxon>Spirochaetales</taxon>
        <taxon>Treponemataceae</taxon>
        <taxon>Treponema</taxon>
    </lineage>
</organism>
<dbReference type="InterPro" id="IPR053142">
    <property type="entry name" value="PchR_regulatory_protein"/>
</dbReference>
<proteinExistence type="predicted"/>
<evidence type="ECO:0000313" key="5">
    <source>
        <dbReference type="Proteomes" id="UP000015620"/>
    </source>
</evidence>
<dbReference type="GO" id="GO:0003700">
    <property type="term" value="F:DNA-binding transcription factor activity"/>
    <property type="evidence" value="ECO:0007669"/>
    <property type="project" value="InterPro"/>
</dbReference>
<dbReference type="EMBL" id="CP004120">
    <property type="protein sequence ID" value="AGT45177.1"/>
    <property type="molecule type" value="Genomic_DNA"/>
</dbReference>
<dbReference type="InterPro" id="IPR009057">
    <property type="entry name" value="Homeodomain-like_sf"/>
</dbReference>